<proteinExistence type="predicted"/>
<protein>
    <recommendedName>
        <fullName evidence="3">Carboxypeptidase regulatory-like domain-containing protein</fullName>
    </recommendedName>
</protein>
<name>A3ZQX5_9BACT</name>
<evidence type="ECO:0008006" key="3">
    <source>
        <dbReference type="Google" id="ProtNLM"/>
    </source>
</evidence>
<dbReference type="STRING" id="314230.DSM3645_20892"/>
<accession>A3ZQX5</accession>
<dbReference type="Proteomes" id="UP000004358">
    <property type="component" value="Unassembled WGS sequence"/>
</dbReference>
<organism evidence="1 2">
    <name type="scientific">Blastopirellula marina DSM 3645</name>
    <dbReference type="NCBI Taxonomy" id="314230"/>
    <lineage>
        <taxon>Bacteria</taxon>
        <taxon>Pseudomonadati</taxon>
        <taxon>Planctomycetota</taxon>
        <taxon>Planctomycetia</taxon>
        <taxon>Pirellulales</taxon>
        <taxon>Pirellulaceae</taxon>
        <taxon>Blastopirellula</taxon>
    </lineage>
</organism>
<gene>
    <name evidence="1" type="ORF">DSM3645_20892</name>
</gene>
<evidence type="ECO:0000313" key="2">
    <source>
        <dbReference type="Proteomes" id="UP000004358"/>
    </source>
</evidence>
<comment type="caution">
    <text evidence="1">The sequence shown here is derived from an EMBL/GenBank/DDBJ whole genome shotgun (WGS) entry which is preliminary data.</text>
</comment>
<dbReference type="AlphaFoldDB" id="A3ZQX5"/>
<dbReference type="EMBL" id="AANZ01000006">
    <property type="protein sequence ID" value="EAQ81068.1"/>
    <property type="molecule type" value="Genomic_DNA"/>
</dbReference>
<reference evidence="1 2" key="1">
    <citation type="submission" date="2006-02" db="EMBL/GenBank/DDBJ databases">
        <authorList>
            <person name="Amann R."/>
            <person name="Ferriera S."/>
            <person name="Johnson J."/>
            <person name="Kravitz S."/>
            <person name="Halpern A."/>
            <person name="Remington K."/>
            <person name="Beeson K."/>
            <person name="Tran B."/>
            <person name="Rogers Y.-H."/>
            <person name="Friedman R."/>
            <person name="Venter J.C."/>
        </authorList>
    </citation>
    <scope>NUCLEOTIDE SEQUENCE [LARGE SCALE GENOMIC DNA]</scope>
    <source>
        <strain evidence="1 2">DSM 3645</strain>
    </source>
</reference>
<sequence length="135" mass="14165">MTWVGVAGCLLCLGCGPNLGRPLDPGKPIVIQILSGGSPLGEGLIDLSGAGGGAKITSTGEANFEHVPYGVYQVVIHPPMDLSNVAPLDDAKPTPVVKKAQPNLIPRKFQHEQTTPLQIEVAEGTAGRFEFDLKK</sequence>
<dbReference type="HOGENOM" id="CLU_1977279_0_0_0"/>
<evidence type="ECO:0000313" key="1">
    <source>
        <dbReference type="EMBL" id="EAQ81068.1"/>
    </source>
</evidence>